<organism evidence="1">
    <name type="scientific">uncultured Thermomicrobiales bacterium</name>
    <dbReference type="NCBI Taxonomy" id="1645740"/>
    <lineage>
        <taxon>Bacteria</taxon>
        <taxon>Pseudomonadati</taxon>
        <taxon>Thermomicrobiota</taxon>
        <taxon>Thermomicrobia</taxon>
        <taxon>Thermomicrobiales</taxon>
        <taxon>environmental samples</taxon>
    </lineage>
</organism>
<dbReference type="Pfam" id="PF09650">
    <property type="entry name" value="PHA_gran_rgn"/>
    <property type="match status" value="1"/>
</dbReference>
<name>A0A6J4VP16_9BACT</name>
<sequence length="100" mass="11047">MPKMSVTVPHQLGQAEALTRVQTMIGGLKRQYGDQISDLHEQWTGPNGEFSLKAMGFHVSGRLAVSETALQMDGDLPLMAAPFKGQIEQMVRHEAERLLT</sequence>
<accession>A0A6J4VP16</accession>
<reference evidence="1" key="1">
    <citation type="submission" date="2020-02" db="EMBL/GenBank/DDBJ databases">
        <authorList>
            <person name="Meier V. D."/>
        </authorList>
    </citation>
    <scope>NUCLEOTIDE SEQUENCE</scope>
    <source>
        <strain evidence="1">AVDCRST_MAG59</strain>
    </source>
</reference>
<gene>
    <name evidence="1" type="ORF">AVDCRST_MAG59-5161</name>
</gene>
<dbReference type="InterPro" id="IPR013433">
    <property type="entry name" value="PHA_gran_rgn"/>
</dbReference>
<dbReference type="AlphaFoldDB" id="A0A6J4VP16"/>
<proteinExistence type="predicted"/>
<dbReference type="EMBL" id="CADCWF010000365">
    <property type="protein sequence ID" value="CAA9583588.1"/>
    <property type="molecule type" value="Genomic_DNA"/>
</dbReference>
<protein>
    <submittedName>
        <fullName evidence="1">Polyhydroxyalkanoic acid system protein (PHA_gran_rgn)</fullName>
    </submittedName>
</protein>
<evidence type="ECO:0000313" key="1">
    <source>
        <dbReference type="EMBL" id="CAA9583588.1"/>
    </source>
</evidence>